<reference evidence="1" key="1">
    <citation type="submission" date="2014-08" db="EMBL/GenBank/DDBJ databases">
        <title>Comparative genomics of the Paenibacillus odorifer group.</title>
        <authorList>
            <person name="den Bakker H.C."/>
            <person name="Tsai Y.-C.Y.-C."/>
            <person name="Martin N."/>
            <person name="Korlach J."/>
            <person name="Wiedmann M."/>
        </authorList>
    </citation>
    <scope>NUCLEOTIDE SEQUENCE [LARGE SCALE GENOMIC DNA]</scope>
    <source>
        <strain evidence="1">DSM 13188</strain>
    </source>
</reference>
<evidence type="ECO:0000313" key="2">
    <source>
        <dbReference type="Proteomes" id="UP000029518"/>
    </source>
</evidence>
<name>A0A089LDQ8_PAEBO</name>
<evidence type="ECO:0000313" key="1">
    <source>
        <dbReference type="EMBL" id="AIQ57288.1"/>
    </source>
</evidence>
<dbReference type="AlphaFoldDB" id="A0A089LDQ8"/>
<dbReference type="Proteomes" id="UP000029518">
    <property type="component" value="Chromosome"/>
</dbReference>
<proteinExistence type="predicted"/>
<dbReference type="RefSeq" id="WP_042211530.1">
    <property type="nucleotide sequence ID" value="NZ_CP009285.1"/>
</dbReference>
<dbReference type="KEGG" id="pbd:PBOR_10360"/>
<keyword evidence="2" id="KW-1185">Reference proteome</keyword>
<protein>
    <submittedName>
        <fullName evidence="1">Uncharacterized protein</fullName>
    </submittedName>
</protein>
<dbReference type="OrthoDB" id="2607720at2"/>
<dbReference type="HOGENOM" id="CLU_1720562_0_0_9"/>
<dbReference type="EMBL" id="CP009285">
    <property type="protein sequence ID" value="AIQ57288.1"/>
    <property type="molecule type" value="Genomic_DNA"/>
</dbReference>
<gene>
    <name evidence="1" type="ORF">PBOR_10360</name>
</gene>
<organism evidence="1 2">
    <name type="scientific">Paenibacillus borealis</name>
    <dbReference type="NCBI Taxonomy" id="160799"/>
    <lineage>
        <taxon>Bacteria</taxon>
        <taxon>Bacillati</taxon>
        <taxon>Bacillota</taxon>
        <taxon>Bacilli</taxon>
        <taxon>Bacillales</taxon>
        <taxon>Paenibacillaceae</taxon>
        <taxon>Paenibacillus</taxon>
    </lineage>
</organism>
<sequence length="152" mass="17262">MEKSKKYMLAGAILTAAGVSLMTYTANRYTSFKKVVARTIRLEDIASLEITRLSSVPGEQKDIVVTEPEAIKQICEDFADVKLMKSARNVSTDNKYSYYITIVQADRKQRFDIILKGKQHMIIYDNDMNNPHLKAYKIMGSFQPQALKLAFA</sequence>
<accession>A0A089LDQ8</accession>